<reference evidence="5" key="1">
    <citation type="submission" date="2025-08" db="UniProtKB">
        <authorList>
            <consortium name="RefSeq"/>
        </authorList>
    </citation>
    <scope>IDENTIFICATION</scope>
    <source>
        <tissue evidence="5">Gonads</tissue>
    </source>
</reference>
<sequence>MATGTDRTLENARSRSSPRTPVTPDDFLLETKLVILSYLGLIPPHLHPHNIDLSSESESITSSPDSASVSDFHFDSHEKRKLEIVYDAKEEDEEEEEEHDFDSVDIMQLPPGVVKVEFQKEELDINLEDAATGNVGHVVQEECHMTVTGPGGSLRVGSNTSVHSDSSHTNYTISETSSDITLPSLSVTESLRESSVPSGTYSNDQGRIAQSFKDNHFRSKSADIPHLSSAVHKKLALRLDLVARNTVSDEMVSVATEARQSIENIRGTSHQGSGHRVISPTGTCCETPMTPQTAVAKRLALLGDQICQDPELNRRLQEAIDTILTYPSETLTYDIFQNTASHVMGQQMPGTTQVALLLRFTKLAAVGLTKSGTSGIGRLTEYATKLIADRTADFILQNGGWDAVANVDPDHIDTNPLFSSSDISLPGALSPLEVQLPPVQEDDTVVPEATAKDQPDAPDSGREPRADESTAESEKTPVEQFVLRKRERSFSRERSDESVFANEDEDGTSDFDSDRFSYYTTMAIYSAGAAAIAVLTLGVCILLLRKR</sequence>
<feature type="region of interest" description="Disordered" evidence="2">
    <location>
        <begin position="149"/>
        <end position="171"/>
    </location>
</feature>
<dbReference type="InterPro" id="IPR002475">
    <property type="entry name" value="Bcl2-like"/>
</dbReference>
<evidence type="ECO:0000256" key="1">
    <source>
        <dbReference type="ARBA" id="ARBA00022703"/>
    </source>
</evidence>
<dbReference type="GO" id="GO:0005739">
    <property type="term" value="C:mitochondrion"/>
    <property type="evidence" value="ECO:0007669"/>
    <property type="project" value="TreeGrafter"/>
</dbReference>
<protein>
    <submittedName>
        <fullName evidence="5">Uncharacterized protein LOC106152308</fullName>
    </submittedName>
</protein>
<keyword evidence="3" id="KW-0472">Membrane</keyword>
<keyword evidence="1" id="KW-0053">Apoptosis</keyword>
<keyword evidence="3" id="KW-1133">Transmembrane helix</keyword>
<feature type="region of interest" description="Disordered" evidence="2">
    <location>
        <begin position="449"/>
        <end position="478"/>
    </location>
</feature>
<dbReference type="AlphaFoldDB" id="A0A1S3H572"/>
<evidence type="ECO:0000256" key="3">
    <source>
        <dbReference type="SAM" id="Phobius"/>
    </source>
</evidence>
<dbReference type="GeneID" id="106152308"/>
<dbReference type="InterPro" id="IPR036834">
    <property type="entry name" value="Bcl-2-like_sf"/>
</dbReference>
<feature type="compositionally biased region" description="Basic and acidic residues" evidence="2">
    <location>
        <begin position="450"/>
        <end position="478"/>
    </location>
</feature>
<proteinExistence type="predicted"/>
<feature type="transmembrane region" description="Helical" evidence="3">
    <location>
        <begin position="522"/>
        <end position="544"/>
    </location>
</feature>
<dbReference type="PANTHER" id="PTHR15758:SF2">
    <property type="entry name" value="BCL-2-LIKE PROTEIN 13"/>
    <property type="match status" value="1"/>
</dbReference>
<dbReference type="InterPro" id="IPR042398">
    <property type="entry name" value="BCL2L13"/>
</dbReference>
<keyword evidence="3" id="KW-0812">Transmembrane</keyword>
<dbReference type="RefSeq" id="XP_013381285.1">
    <property type="nucleotide sequence ID" value="XM_013525831.1"/>
</dbReference>
<dbReference type="GO" id="GO:0006915">
    <property type="term" value="P:apoptotic process"/>
    <property type="evidence" value="ECO:0007669"/>
    <property type="project" value="UniProtKB-KW"/>
</dbReference>
<dbReference type="Proteomes" id="UP000085678">
    <property type="component" value="Unplaced"/>
</dbReference>
<feature type="region of interest" description="Disordered" evidence="2">
    <location>
        <begin position="1"/>
        <end position="23"/>
    </location>
</feature>
<dbReference type="InParanoid" id="A0A1S3H572"/>
<dbReference type="SUPFAM" id="SSF56854">
    <property type="entry name" value="Bcl-2 inhibitors of programmed cell death"/>
    <property type="match status" value="1"/>
</dbReference>
<keyword evidence="4" id="KW-1185">Reference proteome</keyword>
<dbReference type="OrthoDB" id="6086439at2759"/>
<organism evidence="4 5">
    <name type="scientific">Lingula anatina</name>
    <name type="common">Brachiopod</name>
    <name type="synonym">Lingula unguis</name>
    <dbReference type="NCBI Taxonomy" id="7574"/>
    <lineage>
        <taxon>Eukaryota</taxon>
        <taxon>Metazoa</taxon>
        <taxon>Spiralia</taxon>
        <taxon>Lophotrochozoa</taxon>
        <taxon>Brachiopoda</taxon>
        <taxon>Linguliformea</taxon>
        <taxon>Lingulata</taxon>
        <taxon>Lingulida</taxon>
        <taxon>Linguloidea</taxon>
        <taxon>Lingulidae</taxon>
        <taxon>Lingula</taxon>
    </lineage>
</organism>
<dbReference type="PROSITE" id="PS50062">
    <property type="entry name" value="BCL2_FAMILY"/>
    <property type="match status" value="1"/>
</dbReference>
<dbReference type="Gene3D" id="1.10.437.10">
    <property type="entry name" value="Blc2-like"/>
    <property type="match status" value="1"/>
</dbReference>
<dbReference type="KEGG" id="lak:106152308"/>
<feature type="compositionally biased region" description="Polar residues" evidence="2">
    <location>
        <begin position="156"/>
        <end position="171"/>
    </location>
</feature>
<evidence type="ECO:0000256" key="2">
    <source>
        <dbReference type="SAM" id="MobiDB-lite"/>
    </source>
</evidence>
<accession>A0A1S3H572</accession>
<dbReference type="GO" id="GO:0016020">
    <property type="term" value="C:membrane"/>
    <property type="evidence" value="ECO:0007669"/>
    <property type="project" value="TreeGrafter"/>
</dbReference>
<dbReference type="PANTHER" id="PTHR15758">
    <property type="entry name" value="BCL-2-LIKE PROTEIN 13"/>
    <property type="match status" value="1"/>
</dbReference>
<dbReference type="GO" id="GO:0042981">
    <property type="term" value="P:regulation of apoptotic process"/>
    <property type="evidence" value="ECO:0007669"/>
    <property type="project" value="InterPro"/>
</dbReference>
<evidence type="ECO:0000313" key="5">
    <source>
        <dbReference type="RefSeq" id="XP_013381285.1"/>
    </source>
</evidence>
<gene>
    <name evidence="5" type="primary">LOC106152308</name>
</gene>
<name>A0A1S3H572_LINAN</name>
<evidence type="ECO:0000313" key="4">
    <source>
        <dbReference type="Proteomes" id="UP000085678"/>
    </source>
</evidence>